<evidence type="ECO:0000256" key="1">
    <source>
        <dbReference type="SAM" id="Coils"/>
    </source>
</evidence>
<protein>
    <submittedName>
        <fullName evidence="2">Uncharacterized protein</fullName>
    </submittedName>
</protein>
<evidence type="ECO:0000313" key="3">
    <source>
        <dbReference type="Proteomes" id="UP000077202"/>
    </source>
</evidence>
<keyword evidence="3" id="KW-1185">Reference proteome</keyword>
<reference evidence="2" key="1">
    <citation type="submission" date="2016-03" db="EMBL/GenBank/DDBJ databases">
        <title>Mechanisms controlling the formation of the plant cell surface in tip-growing cells are functionally conserved among land plants.</title>
        <authorList>
            <person name="Honkanen S."/>
            <person name="Jones V.A."/>
            <person name="Morieri G."/>
            <person name="Champion C."/>
            <person name="Hetherington A.J."/>
            <person name="Kelly S."/>
            <person name="Saint-Marcoux D."/>
            <person name="Proust H."/>
            <person name="Prescott H."/>
            <person name="Dolan L."/>
        </authorList>
    </citation>
    <scope>NUCLEOTIDE SEQUENCE [LARGE SCALE GENOMIC DNA]</scope>
    <source>
        <tissue evidence="2">Whole gametophyte</tissue>
    </source>
</reference>
<proteinExistence type="predicted"/>
<gene>
    <name evidence="2" type="ORF">AXG93_3084s1060</name>
</gene>
<organism evidence="2 3">
    <name type="scientific">Marchantia polymorpha subsp. ruderalis</name>
    <dbReference type="NCBI Taxonomy" id="1480154"/>
    <lineage>
        <taxon>Eukaryota</taxon>
        <taxon>Viridiplantae</taxon>
        <taxon>Streptophyta</taxon>
        <taxon>Embryophyta</taxon>
        <taxon>Marchantiophyta</taxon>
        <taxon>Marchantiopsida</taxon>
        <taxon>Marchantiidae</taxon>
        <taxon>Marchantiales</taxon>
        <taxon>Marchantiaceae</taxon>
        <taxon>Marchantia</taxon>
    </lineage>
</organism>
<keyword evidence="1" id="KW-0175">Coiled coil</keyword>
<name>A0A176VMJ2_MARPO</name>
<dbReference type="EMBL" id="LVLJ01003274">
    <property type="protein sequence ID" value="OAE22090.1"/>
    <property type="molecule type" value="Genomic_DNA"/>
</dbReference>
<comment type="caution">
    <text evidence="2">The sequence shown here is derived from an EMBL/GenBank/DDBJ whole genome shotgun (WGS) entry which is preliminary data.</text>
</comment>
<dbReference type="AlphaFoldDB" id="A0A176VMJ2"/>
<accession>A0A176VMJ2</accession>
<feature type="coiled-coil region" evidence="1">
    <location>
        <begin position="43"/>
        <end position="84"/>
    </location>
</feature>
<sequence>MEEEVETSEQRTATMRKHKVNLADWMKKLMDCESAKSLEVECRVKFKADCDRMQNQLKSVMEQLKALRTRAEEAEAAFRQLKEETTNSLRLRVKRCLRSFIIWKVQTLKWLKLDFLEQRLMSMKINMAARHN</sequence>
<evidence type="ECO:0000313" key="2">
    <source>
        <dbReference type="EMBL" id="OAE22090.1"/>
    </source>
</evidence>
<dbReference type="Proteomes" id="UP000077202">
    <property type="component" value="Unassembled WGS sequence"/>
</dbReference>